<dbReference type="Proteomes" id="UP001056120">
    <property type="component" value="Linkage Group LG19"/>
</dbReference>
<proteinExistence type="predicted"/>
<reference evidence="1 2" key="2">
    <citation type="journal article" date="2022" name="Mol. Ecol. Resour.">
        <title>The genomes of chicory, endive, great burdock and yacon provide insights into Asteraceae paleo-polyploidization history and plant inulin production.</title>
        <authorList>
            <person name="Fan W."/>
            <person name="Wang S."/>
            <person name="Wang H."/>
            <person name="Wang A."/>
            <person name="Jiang F."/>
            <person name="Liu H."/>
            <person name="Zhao H."/>
            <person name="Xu D."/>
            <person name="Zhang Y."/>
        </authorList>
    </citation>
    <scope>NUCLEOTIDE SEQUENCE [LARGE SCALE GENOMIC DNA]</scope>
    <source>
        <strain evidence="2">cv. Yunnan</strain>
        <tissue evidence="1">Leaves</tissue>
    </source>
</reference>
<organism evidence="1 2">
    <name type="scientific">Smallanthus sonchifolius</name>
    <dbReference type="NCBI Taxonomy" id="185202"/>
    <lineage>
        <taxon>Eukaryota</taxon>
        <taxon>Viridiplantae</taxon>
        <taxon>Streptophyta</taxon>
        <taxon>Embryophyta</taxon>
        <taxon>Tracheophyta</taxon>
        <taxon>Spermatophyta</taxon>
        <taxon>Magnoliopsida</taxon>
        <taxon>eudicotyledons</taxon>
        <taxon>Gunneridae</taxon>
        <taxon>Pentapetalae</taxon>
        <taxon>asterids</taxon>
        <taxon>campanulids</taxon>
        <taxon>Asterales</taxon>
        <taxon>Asteraceae</taxon>
        <taxon>Asteroideae</taxon>
        <taxon>Heliantheae alliance</taxon>
        <taxon>Millerieae</taxon>
        <taxon>Smallanthus</taxon>
    </lineage>
</organism>
<evidence type="ECO:0000313" key="2">
    <source>
        <dbReference type="Proteomes" id="UP001056120"/>
    </source>
</evidence>
<accession>A0ACB9DD34</accession>
<comment type="caution">
    <text evidence="1">The sequence shown here is derived from an EMBL/GenBank/DDBJ whole genome shotgun (WGS) entry which is preliminary data.</text>
</comment>
<reference evidence="2" key="1">
    <citation type="journal article" date="2022" name="Mol. Ecol. Resour.">
        <title>The genomes of chicory, endive, great burdock and yacon provide insights into Asteraceae palaeo-polyploidization history and plant inulin production.</title>
        <authorList>
            <person name="Fan W."/>
            <person name="Wang S."/>
            <person name="Wang H."/>
            <person name="Wang A."/>
            <person name="Jiang F."/>
            <person name="Liu H."/>
            <person name="Zhao H."/>
            <person name="Xu D."/>
            <person name="Zhang Y."/>
        </authorList>
    </citation>
    <scope>NUCLEOTIDE SEQUENCE [LARGE SCALE GENOMIC DNA]</scope>
    <source>
        <strain evidence="2">cv. Yunnan</strain>
    </source>
</reference>
<evidence type="ECO:0000313" key="1">
    <source>
        <dbReference type="EMBL" id="KAI3744176.1"/>
    </source>
</evidence>
<dbReference type="EMBL" id="CM042036">
    <property type="protein sequence ID" value="KAI3744176.1"/>
    <property type="molecule type" value="Genomic_DNA"/>
</dbReference>
<keyword evidence="2" id="KW-1185">Reference proteome</keyword>
<gene>
    <name evidence="1" type="ORF">L1987_57252</name>
</gene>
<sequence>MEVAKEVTSELQAKPDLIIGNYGEGNLVASLLGHKLGGDLAYVHCSIAHALVKAKYPNPDIYQNNFDEQKFVSNLSQKDKRFNSRN</sequence>
<protein>
    <submittedName>
        <fullName evidence="1">Uncharacterized protein</fullName>
    </submittedName>
</protein>
<name>A0ACB9DD34_9ASTR</name>